<evidence type="ECO:0000256" key="1">
    <source>
        <dbReference type="SAM" id="MobiDB-lite"/>
    </source>
</evidence>
<comment type="caution">
    <text evidence="2">The sequence shown here is derived from an EMBL/GenBank/DDBJ whole genome shotgun (WGS) entry which is preliminary data.</text>
</comment>
<evidence type="ECO:0000313" key="2">
    <source>
        <dbReference type="EMBL" id="GAA3255355.1"/>
    </source>
</evidence>
<feature type="region of interest" description="Disordered" evidence="1">
    <location>
        <begin position="39"/>
        <end position="97"/>
    </location>
</feature>
<sequence>MLQKYDLNLSQRNHRFTQTGQDIDEHAIIAVVSATPDTLARDGSHASPATSLPPREAAGAGSGRVVLPGGGGHPPHSLFHKPSRRSRHLSMTCRSKK</sequence>
<organism evidence="2 3">
    <name type="scientific">Streptomyces labedae</name>
    <dbReference type="NCBI Taxonomy" id="285569"/>
    <lineage>
        <taxon>Bacteria</taxon>
        <taxon>Bacillati</taxon>
        <taxon>Actinomycetota</taxon>
        <taxon>Actinomycetes</taxon>
        <taxon>Kitasatosporales</taxon>
        <taxon>Streptomycetaceae</taxon>
        <taxon>Streptomyces</taxon>
    </lineage>
</organism>
<protein>
    <submittedName>
        <fullName evidence="2">Uncharacterized protein</fullName>
    </submittedName>
</protein>
<accession>A0ABP6QVF5</accession>
<proteinExistence type="predicted"/>
<reference evidence="3" key="1">
    <citation type="journal article" date="2019" name="Int. J. Syst. Evol. Microbiol.">
        <title>The Global Catalogue of Microorganisms (GCM) 10K type strain sequencing project: providing services to taxonomists for standard genome sequencing and annotation.</title>
        <authorList>
            <consortium name="The Broad Institute Genomics Platform"/>
            <consortium name="The Broad Institute Genome Sequencing Center for Infectious Disease"/>
            <person name="Wu L."/>
            <person name="Ma J."/>
        </authorList>
    </citation>
    <scope>NUCLEOTIDE SEQUENCE [LARGE SCALE GENOMIC DNA]</scope>
    <source>
        <strain evidence="3">JCM 9381</strain>
    </source>
</reference>
<name>A0ABP6QVF5_9ACTN</name>
<dbReference type="Proteomes" id="UP001500728">
    <property type="component" value="Unassembled WGS sequence"/>
</dbReference>
<dbReference type="EMBL" id="BAAAUW010000006">
    <property type="protein sequence ID" value="GAA3255355.1"/>
    <property type="molecule type" value="Genomic_DNA"/>
</dbReference>
<evidence type="ECO:0000313" key="3">
    <source>
        <dbReference type="Proteomes" id="UP001500728"/>
    </source>
</evidence>
<feature type="compositionally biased region" description="Basic residues" evidence="1">
    <location>
        <begin position="78"/>
        <end position="97"/>
    </location>
</feature>
<keyword evidence="3" id="KW-1185">Reference proteome</keyword>
<gene>
    <name evidence="2" type="ORF">GCM10010469_17610</name>
</gene>